<dbReference type="EMBL" id="BAAAWD010000026">
    <property type="protein sequence ID" value="GAA3037027.1"/>
    <property type="molecule type" value="Genomic_DNA"/>
</dbReference>
<sequence length="230" mass="25346">MDAHRDLAVRVAGELGARDDVLAVLIGGSVARGEHLAASDVDLLVVTGERTSLPVSRRTVRDGLLVEWIAHTEDAWLARFDRPRTSWLFAFLEGEAVHDSGPARRLAAQARAVLETYRTSAELRQELASSLWHGQAKLDRAASADDAREQGFWASALTETVVDALFAIHDVPRPAGSRRMAYLHRVPLSASERRLLDVLLTARAPERFRALRSLVAHVRAELGEPDLELP</sequence>
<comment type="caution">
    <text evidence="2">The sequence shown here is derived from an EMBL/GenBank/DDBJ whole genome shotgun (WGS) entry which is preliminary data.</text>
</comment>
<keyword evidence="3" id="KW-1185">Reference proteome</keyword>
<evidence type="ECO:0000313" key="3">
    <source>
        <dbReference type="Proteomes" id="UP001499930"/>
    </source>
</evidence>
<reference evidence="3" key="1">
    <citation type="journal article" date="2019" name="Int. J. Syst. Evol. Microbiol.">
        <title>The Global Catalogue of Microorganisms (GCM) 10K type strain sequencing project: providing services to taxonomists for standard genome sequencing and annotation.</title>
        <authorList>
            <consortium name="The Broad Institute Genomics Platform"/>
            <consortium name="The Broad Institute Genome Sequencing Center for Infectious Disease"/>
            <person name="Wu L."/>
            <person name="Ma J."/>
        </authorList>
    </citation>
    <scope>NUCLEOTIDE SEQUENCE [LARGE SCALE GENOMIC DNA]</scope>
    <source>
        <strain evidence="3">JCM 3106</strain>
    </source>
</reference>
<organism evidence="2 3">
    <name type="scientific">Streptosporangium longisporum</name>
    <dbReference type="NCBI Taxonomy" id="46187"/>
    <lineage>
        <taxon>Bacteria</taxon>
        <taxon>Bacillati</taxon>
        <taxon>Actinomycetota</taxon>
        <taxon>Actinomycetes</taxon>
        <taxon>Streptosporangiales</taxon>
        <taxon>Streptosporangiaceae</taxon>
        <taxon>Streptosporangium</taxon>
    </lineage>
</organism>
<dbReference type="InterPro" id="IPR043519">
    <property type="entry name" value="NT_sf"/>
</dbReference>
<dbReference type="Proteomes" id="UP001499930">
    <property type="component" value="Unassembled WGS sequence"/>
</dbReference>
<dbReference type="SUPFAM" id="SSF81301">
    <property type="entry name" value="Nucleotidyltransferase"/>
    <property type="match status" value="1"/>
</dbReference>
<dbReference type="Pfam" id="PF01909">
    <property type="entry name" value="NTP_transf_2"/>
    <property type="match status" value="1"/>
</dbReference>
<proteinExistence type="predicted"/>
<gene>
    <name evidence="2" type="ORF">GCM10017559_76020</name>
</gene>
<accession>A0ABP6LDS6</accession>
<feature type="domain" description="Polymerase nucleotidyl transferase" evidence="1">
    <location>
        <begin position="13"/>
        <end position="58"/>
    </location>
</feature>
<dbReference type="RefSeq" id="WP_344905952.1">
    <property type="nucleotide sequence ID" value="NZ_BAAAWD010000026.1"/>
</dbReference>
<dbReference type="CDD" id="cd05403">
    <property type="entry name" value="NT_KNTase_like"/>
    <property type="match status" value="1"/>
</dbReference>
<dbReference type="Gene3D" id="3.30.460.10">
    <property type="entry name" value="Beta Polymerase, domain 2"/>
    <property type="match status" value="1"/>
</dbReference>
<name>A0ABP6LDS6_9ACTN</name>
<evidence type="ECO:0000259" key="1">
    <source>
        <dbReference type="Pfam" id="PF01909"/>
    </source>
</evidence>
<evidence type="ECO:0000313" key="2">
    <source>
        <dbReference type="EMBL" id="GAA3037027.1"/>
    </source>
</evidence>
<dbReference type="InterPro" id="IPR002934">
    <property type="entry name" value="Polymerase_NTP_transf_dom"/>
</dbReference>
<protein>
    <submittedName>
        <fullName evidence="2">Nucleotidyltransferase domain-containing protein</fullName>
    </submittedName>
</protein>